<evidence type="ECO:0000256" key="5">
    <source>
        <dbReference type="PROSITE-ProRule" id="PRU00221"/>
    </source>
</evidence>
<dbReference type="SUPFAM" id="SSF50978">
    <property type="entry name" value="WD40 repeat-like"/>
    <property type="match status" value="1"/>
</dbReference>
<dbReference type="InterPro" id="IPR011047">
    <property type="entry name" value="Quinoprotein_ADH-like_sf"/>
</dbReference>
<dbReference type="PhylomeDB" id="A0A0D2X3H5"/>
<protein>
    <recommendedName>
        <fullName evidence="6">SH3 domain-containing protein</fullName>
    </recommendedName>
</protein>
<keyword evidence="3" id="KW-0677">Repeat</keyword>
<dbReference type="InterPro" id="IPR015943">
    <property type="entry name" value="WD40/YVTN_repeat-like_dom_sf"/>
</dbReference>
<dbReference type="Pfam" id="PF00400">
    <property type="entry name" value="WD40"/>
    <property type="match status" value="4"/>
</dbReference>
<evidence type="ECO:0000256" key="2">
    <source>
        <dbReference type="ARBA" id="ARBA00022574"/>
    </source>
</evidence>
<dbReference type="InterPro" id="IPR001646">
    <property type="entry name" value="5peptide_repeat"/>
</dbReference>
<dbReference type="SUPFAM" id="SSF50044">
    <property type="entry name" value="SH3-domain"/>
    <property type="match status" value="1"/>
</dbReference>
<dbReference type="PROSITE" id="PS50082">
    <property type="entry name" value="WD_REPEATS_2"/>
    <property type="match status" value="3"/>
</dbReference>
<proteinExistence type="predicted"/>
<dbReference type="CDD" id="cd11856">
    <property type="entry name" value="SH3_p47phox_like"/>
    <property type="match status" value="1"/>
</dbReference>
<dbReference type="InParanoid" id="A0A0D2X3H5"/>
<gene>
    <name evidence="7" type="ORF">CAOG_004978</name>
</gene>
<evidence type="ECO:0000256" key="4">
    <source>
        <dbReference type="PROSITE-ProRule" id="PRU00192"/>
    </source>
</evidence>
<feature type="domain" description="SH3" evidence="6">
    <location>
        <begin position="581"/>
        <end position="640"/>
    </location>
</feature>
<dbReference type="SMART" id="SM00326">
    <property type="entry name" value="SH3"/>
    <property type="match status" value="1"/>
</dbReference>
<dbReference type="Gene3D" id="2.130.10.10">
    <property type="entry name" value="YVTN repeat-like/Quinoprotein amine dehydrogenase"/>
    <property type="match status" value="3"/>
</dbReference>
<dbReference type="SMART" id="SM00320">
    <property type="entry name" value="WD40"/>
    <property type="match status" value="6"/>
</dbReference>
<dbReference type="PROSITE" id="PS50294">
    <property type="entry name" value="WD_REPEATS_REGION"/>
    <property type="match status" value="1"/>
</dbReference>
<evidence type="ECO:0000313" key="8">
    <source>
        <dbReference type="Proteomes" id="UP000008743"/>
    </source>
</evidence>
<dbReference type="InterPro" id="IPR001452">
    <property type="entry name" value="SH3_domain"/>
</dbReference>
<dbReference type="STRING" id="595528.A0A0D2X3H5"/>
<evidence type="ECO:0000256" key="3">
    <source>
        <dbReference type="ARBA" id="ARBA00022737"/>
    </source>
</evidence>
<dbReference type="InterPro" id="IPR001680">
    <property type="entry name" value="WD40_rpt"/>
</dbReference>
<dbReference type="GO" id="GO:1990234">
    <property type="term" value="C:transferase complex"/>
    <property type="evidence" value="ECO:0007669"/>
    <property type="project" value="UniProtKB-ARBA"/>
</dbReference>
<dbReference type="EMBL" id="KE346367">
    <property type="protein sequence ID" value="KJE94319.1"/>
    <property type="molecule type" value="Genomic_DNA"/>
</dbReference>
<reference evidence="8" key="1">
    <citation type="submission" date="2011-02" db="EMBL/GenBank/DDBJ databases">
        <title>The Genome Sequence of Capsaspora owczarzaki ATCC 30864.</title>
        <authorList>
            <person name="Russ C."/>
            <person name="Cuomo C."/>
            <person name="Burger G."/>
            <person name="Gray M.W."/>
            <person name="Holland P.W.H."/>
            <person name="King N."/>
            <person name="Lang F.B.F."/>
            <person name="Roger A.J."/>
            <person name="Ruiz-Trillo I."/>
            <person name="Young S.K."/>
            <person name="Zeng Q."/>
            <person name="Gargeya S."/>
            <person name="Alvarado L."/>
            <person name="Berlin A."/>
            <person name="Chapman S.B."/>
            <person name="Chen Z."/>
            <person name="Freedman E."/>
            <person name="Gellesch M."/>
            <person name="Goldberg J."/>
            <person name="Griggs A."/>
            <person name="Gujja S."/>
            <person name="Heilman E."/>
            <person name="Heiman D."/>
            <person name="Howarth C."/>
            <person name="Mehta T."/>
            <person name="Neiman D."/>
            <person name="Pearson M."/>
            <person name="Roberts A."/>
            <person name="Saif S."/>
            <person name="Shea T."/>
            <person name="Shenoy N."/>
            <person name="Sisk P."/>
            <person name="Stolte C."/>
            <person name="Sykes S."/>
            <person name="White J."/>
            <person name="Yandava C."/>
            <person name="Haas B."/>
            <person name="Nusbaum C."/>
            <person name="Birren B."/>
        </authorList>
    </citation>
    <scope>NUCLEOTIDE SEQUENCE</scope>
    <source>
        <strain evidence="8">ATCC 30864</strain>
    </source>
</reference>
<dbReference type="Pfam" id="PF07653">
    <property type="entry name" value="SH3_2"/>
    <property type="match status" value="1"/>
</dbReference>
<dbReference type="Gene3D" id="2.30.30.40">
    <property type="entry name" value="SH3 Domains"/>
    <property type="match status" value="1"/>
</dbReference>
<dbReference type="InterPro" id="IPR036322">
    <property type="entry name" value="WD40_repeat_dom_sf"/>
</dbReference>
<accession>A0A0D2X3H5</accession>
<keyword evidence="1 4" id="KW-0728">SH3 domain</keyword>
<dbReference type="OrthoDB" id="10251741at2759"/>
<name>A0A0D2X3H5_CAPO3</name>
<feature type="repeat" description="WD" evidence="5">
    <location>
        <begin position="969"/>
        <end position="1010"/>
    </location>
</feature>
<dbReference type="PROSITE" id="PS50002">
    <property type="entry name" value="SH3"/>
    <property type="match status" value="1"/>
</dbReference>
<sequence length="1309" mass="137588">MLLQAFSTLKGFAVVTQTVSGIAMWTEAFPTLLEQFERHAALSLHSSPITRTELVDVYVLQYIHHRMARLRSTAAIPEGISNVVAEVLDACSEIAGELFRQQLTAAPFFPKRPRANPAVWRLLLNRQDQRAAFLLECSPISIERVERNASSVLDSALEAMPGSSKGKSSEPTATSSASTWNLFDAATSSEASETTDLYTFAPSALLDYFAVRFIVAAPDTDEFVSRFRTYPSFTDDLNMVSLFADRVRNDASVEAQFKQIVERARKSAAIGLTSDASVADHSVANAMSVLTAAGCSFNRAALQNLQAPDANLTHAMLVEADVSGSDLSAATLAGAQTRDLGSKGALVPAGPVEHLPLVSNLSGEALAAAFSQDGLLLTVIDSSLRASRWDVRSVMRSELATRDVSKTVASPLSAPLSSSSLSSLSSSGALSSLTAASASAKLVDEWQFSDPPAWWKSLFGDAATEPADSSAGQSLVAQPVLSATGSVAAVAGLEQTEAGAVDGELAGAPNFAIVLHDIRRSSFFRRVLVGHQHKVTSMMFVGDAHLVSGDASGQIRIWHNALLSSDASVVFGPGSAQESEAATSRAITATSFIAQREYELTIHEGDEVQVLDQSNPDWWWISFGGRQGCVPQSCLMPLAQEAARSLSGSRTSLLESVPSSEAFIVARRKALGTKPVLHANMIGAQGELVVAATTKAVQLWSVEERVLAREHVVAHAHIVAATSNQKWIACTTDRHLVLVFAITSHLSTSSSSSSSKQLPHAYRGAQLEQSYTFDLSRGQFDQLGAGMLASAALGLPSSRGISLKLATQSSVLACSGATQVTLFDLDAGHTVAHRQIEGGHVVGFSDDCSSVAVAFSKRVLLWDVELPSDRELSRTQCGGLSCLSVCASANLLVTGETFGSIKVWDASSLALLATLGQSFPVHSVAMSPLGNLVAAAGLTIEQNTSALQPGQVLKMWQTLPTKTQEAKLIQGCERLVRSVSFGRDGKFMACGEAEGRVTVWSTETGRVKYDFGKIARTAAPIPGADLALDDRGHEGPVLSVCFSQNTALVDNDDGGRFVLVSSSESPSATVVFWDLISGQSILQLAGIGGRVAELSSCSQYLAATVASSGYRTVAVHVVPSLLSMRQLQLSAALLAQKKPPTPLLTFRGHDGPVTCISFAPNGMVAATGSADTTVRIWAMPPPHTRNISNARANGSGRCLAVLRAHTDIVTSVAFHGESGMLYSCGLDGALLQSAPVAPCSASSASSASSAGLATLSSTPIEAASATAPVPHGQPPSAAVWRVVRVAASPSPPLVQTEGLLARATACSIQ</sequence>
<evidence type="ECO:0000313" key="7">
    <source>
        <dbReference type="EMBL" id="KJE94319.1"/>
    </source>
</evidence>
<dbReference type="InterPro" id="IPR036028">
    <property type="entry name" value="SH3-like_dom_sf"/>
</dbReference>
<dbReference type="PANTHER" id="PTHR22847">
    <property type="entry name" value="WD40 REPEAT PROTEIN"/>
    <property type="match status" value="1"/>
</dbReference>
<dbReference type="SUPFAM" id="SSF50998">
    <property type="entry name" value="Quinoprotein alcohol dehydrogenase-like"/>
    <property type="match status" value="1"/>
</dbReference>
<dbReference type="Proteomes" id="UP000008743">
    <property type="component" value="Unassembled WGS sequence"/>
</dbReference>
<feature type="repeat" description="WD" evidence="5">
    <location>
        <begin position="528"/>
        <end position="558"/>
    </location>
</feature>
<organism evidence="7 8">
    <name type="scientific">Capsaspora owczarzaki (strain ATCC 30864)</name>
    <dbReference type="NCBI Taxonomy" id="595528"/>
    <lineage>
        <taxon>Eukaryota</taxon>
        <taxon>Filasterea</taxon>
        <taxon>Capsaspora</taxon>
    </lineage>
</organism>
<evidence type="ECO:0000259" key="6">
    <source>
        <dbReference type="PROSITE" id="PS50002"/>
    </source>
</evidence>
<evidence type="ECO:0000256" key="1">
    <source>
        <dbReference type="ARBA" id="ARBA00022443"/>
    </source>
</evidence>
<feature type="repeat" description="WD" evidence="5">
    <location>
        <begin position="1146"/>
        <end position="1177"/>
    </location>
</feature>
<dbReference type="Pfam" id="PF00805">
    <property type="entry name" value="Pentapeptide"/>
    <property type="match status" value="1"/>
</dbReference>
<keyword evidence="2 5" id="KW-0853">WD repeat</keyword>
<keyword evidence="8" id="KW-1185">Reference proteome</keyword>
<dbReference type="PANTHER" id="PTHR22847:SF637">
    <property type="entry name" value="WD REPEAT DOMAIN 5B"/>
    <property type="match status" value="1"/>
</dbReference>
<dbReference type="SUPFAM" id="SSF141571">
    <property type="entry name" value="Pentapeptide repeat-like"/>
    <property type="match status" value="1"/>
</dbReference>
<dbReference type="Gene3D" id="2.160.20.80">
    <property type="entry name" value="E3 ubiquitin-protein ligase SopA"/>
    <property type="match status" value="1"/>
</dbReference>
<dbReference type="eggNOG" id="KOG0266">
    <property type="taxonomic scope" value="Eukaryota"/>
</dbReference>